<feature type="region of interest" description="Disordered" evidence="1">
    <location>
        <begin position="198"/>
        <end position="220"/>
    </location>
</feature>
<proteinExistence type="predicted"/>
<gene>
    <name evidence="2" type="ORF">JKILLFL_G7366</name>
</gene>
<evidence type="ECO:0000313" key="3">
    <source>
        <dbReference type="Proteomes" id="UP000836404"/>
    </source>
</evidence>
<sequence length="415" mass="44045">MARTTPGGQAAQRAAPRCRKGCKDPDNPILGAIKANCSCSRPKGRLRADVPTITSAATAPAAAANSTPAAASPPSPAAADTVAEALRVADEALRLEAARSAVPASASAQDRLSSPPSLRILPLFARTAPVAEGDASPSGSGVGDEQMLGGVNSPPGFPLSRQAHGTIHNNNSAHGDDGDDGETRAADMDIDLDEEADAGNAADGVSSSSESAAGNKKKTKEISDAEGASIWLDIDNAHAQLLKDKVKYQTNPEARARYLRRCVWRVARSVAMLGARTGTAVFFGFAQLEPGKHRLPHYVYADPVLCDPSRGSLHDMAAAMFKTFVKETDFYRESQRVNIVNQLRERHEWQQKEMEYQDKIRQLQARVAAQDIAQASTVQAQDLLANAASTSNLASLAMVSSDTHTGVRERQEGNE</sequence>
<feature type="region of interest" description="Disordered" evidence="1">
    <location>
        <begin position="1"/>
        <end position="25"/>
    </location>
</feature>
<dbReference type="EMBL" id="CAJHJF010006419">
    <property type="protein sequence ID" value="CAD6956436.1"/>
    <property type="molecule type" value="Genomic_DNA"/>
</dbReference>
<comment type="caution">
    <text evidence="2">The sequence shown here is derived from an EMBL/GenBank/DDBJ whole genome shotgun (WGS) entry which is preliminary data.</text>
</comment>
<feature type="region of interest" description="Disordered" evidence="1">
    <location>
        <begin position="57"/>
        <end position="78"/>
    </location>
</feature>
<accession>A0A9N8M465</accession>
<keyword evidence="3" id="KW-1185">Reference proteome</keyword>
<reference evidence="2 3" key="1">
    <citation type="submission" date="2020-10" db="EMBL/GenBank/DDBJ databases">
        <authorList>
            <person name="Sedaghatjoo S."/>
        </authorList>
    </citation>
    <scope>NUCLEOTIDE SEQUENCE [LARGE SCALE GENOMIC DNA]</scope>
    <source>
        <strain evidence="2 3">LLFL</strain>
    </source>
</reference>
<dbReference type="AlphaFoldDB" id="A0A9N8M465"/>
<evidence type="ECO:0000256" key="1">
    <source>
        <dbReference type="SAM" id="MobiDB-lite"/>
    </source>
</evidence>
<feature type="compositionally biased region" description="Low complexity" evidence="1">
    <location>
        <begin position="57"/>
        <end position="70"/>
    </location>
</feature>
<evidence type="ECO:0000313" key="2">
    <source>
        <dbReference type="EMBL" id="CAD6956436.1"/>
    </source>
</evidence>
<protein>
    <submittedName>
        <fullName evidence="2">Uncharacterized protein</fullName>
    </submittedName>
</protein>
<feature type="region of interest" description="Disordered" evidence="1">
    <location>
        <begin position="130"/>
        <end position="184"/>
    </location>
</feature>
<name>A0A9N8M465_9BASI</name>
<organism evidence="2 3">
    <name type="scientific">Tilletia laevis</name>
    <dbReference type="NCBI Taxonomy" id="157183"/>
    <lineage>
        <taxon>Eukaryota</taxon>
        <taxon>Fungi</taxon>
        <taxon>Dikarya</taxon>
        <taxon>Basidiomycota</taxon>
        <taxon>Ustilaginomycotina</taxon>
        <taxon>Exobasidiomycetes</taxon>
        <taxon>Tilletiales</taxon>
        <taxon>Tilletiaceae</taxon>
        <taxon>Tilletia</taxon>
    </lineage>
</organism>
<dbReference type="Proteomes" id="UP000836404">
    <property type="component" value="Unassembled WGS sequence"/>
</dbReference>